<evidence type="ECO:0000313" key="2">
    <source>
        <dbReference type="EMBL" id="QCU90526.1"/>
    </source>
</evidence>
<evidence type="ECO:0000256" key="1">
    <source>
        <dbReference type="SAM" id="Phobius"/>
    </source>
</evidence>
<keyword evidence="1" id="KW-0472">Membrane</keyword>
<reference evidence="2 3" key="1">
    <citation type="submission" date="2019-05" db="EMBL/GenBank/DDBJ databases">
        <title>Thiomicrorhabdus sediminis sp. nov, a novel sulfur-oxidizing bacterium isolated from coastal sediment.</title>
        <authorList>
            <person name="Liu X."/>
        </authorList>
    </citation>
    <scope>NUCLEOTIDE SEQUENCE [LARGE SCALE GENOMIC DNA]</scope>
    <source>
        <strain evidence="2 3">G1</strain>
    </source>
</reference>
<dbReference type="Pfam" id="PF11026">
    <property type="entry name" value="DUF2721"/>
    <property type="match status" value="1"/>
</dbReference>
<keyword evidence="3" id="KW-1185">Reference proteome</keyword>
<dbReference type="InterPro" id="IPR021279">
    <property type="entry name" value="DUF2721"/>
</dbReference>
<dbReference type="OrthoDB" id="5465259at2"/>
<name>A0A4P9K816_9GAMM</name>
<gene>
    <name evidence="2" type="ORF">FE785_07710</name>
</gene>
<protein>
    <submittedName>
        <fullName evidence="2">DUF2721 domain-containing protein</fullName>
    </submittedName>
</protein>
<evidence type="ECO:0000313" key="3">
    <source>
        <dbReference type="Proteomes" id="UP000304864"/>
    </source>
</evidence>
<feature type="transmembrane region" description="Helical" evidence="1">
    <location>
        <begin position="92"/>
        <end position="111"/>
    </location>
</feature>
<accession>A0A4P9K816</accession>
<dbReference type="AlphaFoldDB" id="A0A4P9K816"/>
<feature type="transmembrane region" description="Helical" evidence="1">
    <location>
        <begin position="123"/>
        <end position="143"/>
    </location>
</feature>
<keyword evidence="1" id="KW-1133">Transmembrane helix</keyword>
<dbReference type="EMBL" id="CP040602">
    <property type="protein sequence ID" value="QCU90526.1"/>
    <property type="molecule type" value="Genomic_DNA"/>
</dbReference>
<dbReference type="RefSeq" id="WP_138565200.1">
    <property type="nucleotide sequence ID" value="NZ_CP040602.1"/>
</dbReference>
<organism evidence="2 3">
    <name type="scientific">Thiomicrorhabdus sediminis</name>
    <dbReference type="NCBI Taxonomy" id="2580412"/>
    <lineage>
        <taxon>Bacteria</taxon>
        <taxon>Pseudomonadati</taxon>
        <taxon>Pseudomonadota</taxon>
        <taxon>Gammaproteobacteria</taxon>
        <taxon>Thiotrichales</taxon>
        <taxon>Piscirickettsiaceae</taxon>
        <taxon>Thiomicrorhabdus</taxon>
    </lineage>
</organism>
<dbReference type="KEGG" id="thig:FE785_07710"/>
<feature type="transmembrane region" description="Helical" evidence="1">
    <location>
        <begin position="13"/>
        <end position="35"/>
    </location>
</feature>
<sequence length="167" mass="18370">MINQAADVDSVSALIQLAVAPVFLIAGVGAILGAFSQRLARITDRIEKINSKLILAGDMSGDHSISISDTQTQDLLLQRRYLERRARNMNRAILFCTTTGLLVAAVIMTLFASAFFDFNSADLIAALFISAMLSFMLGLTLFLREIFMATYFMHKRHGKMSAQISSD</sequence>
<keyword evidence="1" id="KW-0812">Transmembrane</keyword>
<proteinExistence type="predicted"/>
<dbReference type="Proteomes" id="UP000304864">
    <property type="component" value="Chromosome"/>
</dbReference>